<evidence type="ECO:0000256" key="1">
    <source>
        <dbReference type="ARBA" id="ARBA00022729"/>
    </source>
</evidence>
<dbReference type="Proteomes" id="UP001238179">
    <property type="component" value="Chromosome"/>
</dbReference>
<dbReference type="InterPro" id="IPR003760">
    <property type="entry name" value="PnrA-like"/>
</dbReference>
<dbReference type="Pfam" id="PF02608">
    <property type="entry name" value="Bmp"/>
    <property type="match status" value="1"/>
</dbReference>
<keyword evidence="5" id="KW-1185">Reference proteome</keyword>
<dbReference type="RefSeq" id="WP_316414162.1">
    <property type="nucleotide sequence ID" value="NZ_AP027080.1"/>
</dbReference>
<evidence type="ECO:0000256" key="2">
    <source>
        <dbReference type="SAM" id="SignalP"/>
    </source>
</evidence>
<dbReference type="GO" id="GO:0005886">
    <property type="term" value="C:plasma membrane"/>
    <property type="evidence" value="ECO:0007669"/>
    <property type="project" value="InterPro"/>
</dbReference>
<dbReference type="PANTHER" id="PTHR43208:SF1">
    <property type="entry name" value="ABC TRANSPORTER SUBSTRATE-BINDING PROTEIN"/>
    <property type="match status" value="1"/>
</dbReference>
<evidence type="ECO:0000313" key="5">
    <source>
        <dbReference type="Proteomes" id="UP001238179"/>
    </source>
</evidence>
<organism evidence="4 5">
    <name type="scientific">Mesoterricola silvestris</name>
    <dbReference type="NCBI Taxonomy" id="2927979"/>
    <lineage>
        <taxon>Bacteria</taxon>
        <taxon>Pseudomonadati</taxon>
        <taxon>Acidobacteriota</taxon>
        <taxon>Holophagae</taxon>
        <taxon>Holophagales</taxon>
        <taxon>Holophagaceae</taxon>
        <taxon>Mesoterricola</taxon>
    </lineage>
</organism>
<dbReference type="CDD" id="cd19963">
    <property type="entry name" value="PBP1_BMP-like"/>
    <property type="match status" value="1"/>
</dbReference>
<keyword evidence="1 2" id="KW-0732">Signal</keyword>
<reference evidence="5" key="1">
    <citation type="journal article" date="2023" name="Int. J. Syst. Evol. Microbiol.">
        <title>Mesoterricola silvestris gen. nov., sp. nov., Mesoterricola sediminis sp. nov., Geothrix oryzae sp. nov., Geothrix edaphica sp. nov., Geothrix rubra sp. nov., and Geothrix limicola sp. nov., six novel members of Acidobacteriota isolated from soils.</title>
        <authorList>
            <person name="Itoh H."/>
            <person name="Sugisawa Y."/>
            <person name="Mise K."/>
            <person name="Xu Z."/>
            <person name="Kuniyasu M."/>
            <person name="Ushijima N."/>
            <person name="Kawano K."/>
            <person name="Kobayashi E."/>
            <person name="Shiratori Y."/>
            <person name="Masuda Y."/>
            <person name="Senoo K."/>
        </authorList>
    </citation>
    <scope>NUCLEOTIDE SEQUENCE [LARGE SCALE GENOMIC DNA]</scope>
    <source>
        <strain evidence="5">W79</strain>
    </source>
</reference>
<evidence type="ECO:0000313" key="4">
    <source>
        <dbReference type="EMBL" id="BDU71276.1"/>
    </source>
</evidence>
<proteinExistence type="predicted"/>
<dbReference type="Gene3D" id="3.40.50.2300">
    <property type="match status" value="2"/>
</dbReference>
<feature type="chain" id="PRO_5041405052" evidence="2">
    <location>
        <begin position="21"/>
        <end position="363"/>
    </location>
</feature>
<dbReference type="AlphaFoldDB" id="A0AA48GEW2"/>
<evidence type="ECO:0000259" key="3">
    <source>
        <dbReference type="Pfam" id="PF02608"/>
    </source>
</evidence>
<name>A0AA48GEW2_9BACT</name>
<feature type="domain" description="ABC transporter substrate-binding protein PnrA-like" evidence="3">
    <location>
        <begin position="33"/>
        <end position="293"/>
    </location>
</feature>
<dbReference type="KEGG" id="msil:METEAL_04500"/>
<dbReference type="PANTHER" id="PTHR43208">
    <property type="entry name" value="ABC TRANSPORTER SUBSTRATE-BINDING PROTEIN"/>
    <property type="match status" value="1"/>
</dbReference>
<accession>A0AA48GEW2</accession>
<gene>
    <name evidence="4" type="ORF">METEAL_04500</name>
</gene>
<protein>
    <submittedName>
        <fullName evidence="4">BMP family ABC transporter substrate-binding protein</fullName>
    </submittedName>
</protein>
<sequence>MNRHSLVQKALGAAALIASAALPGAPPAAAPAKIGFVYVGPVGNAGWTFQHDVARRQMEKEMGGKVTTTFVENVPEGADSERVIREMARSGCKVVFCTSFGYMNPTLAVAKAYPNTVFMHATGYKTAPNVGVYNARFYEARYLCGVMAGRLTRSHVAGIVAAFPIPEVVMGINAFTRGMRSVDPKARVKVIWTNSWFDPGKEREAALTLITQGADMMTHDTDSTAVIQAAEEKGVGVFGYNSDEAKFGPRATLTSLVHLWGNYYTRTVKAALAGTWKPENVWGGFNQGMIALAPFGPKVPKELGASILKLRDQISAGKFHPFAGPVVDQAGTVRVPAGKTISDADLDKMNYYVEGVDGVMPKA</sequence>
<feature type="signal peptide" evidence="2">
    <location>
        <begin position="1"/>
        <end position="20"/>
    </location>
</feature>
<dbReference type="InterPro" id="IPR052910">
    <property type="entry name" value="ABC-Purine-Binding"/>
</dbReference>
<dbReference type="EMBL" id="AP027080">
    <property type="protein sequence ID" value="BDU71276.1"/>
    <property type="molecule type" value="Genomic_DNA"/>
</dbReference>